<feature type="compositionally biased region" description="Polar residues" evidence="1">
    <location>
        <begin position="473"/>
        <end position="482"/>
    </location>
</feature>
<feature type="transmembrane region" description="Helical" evidence="2">
    <location>
        <begin position="579"/>
        <end position="601"/>
    </location>
</feature>
<evidence type="ECO:0000313" key="4">
    <source>
        <dbReference type="EMBL" id="KDQ64488.1"/>
    </source>
</evidence>
<feature type="chain" id="PRO_5001643900" evidence="3">
    <location>
        <begin position="31"/>
        <end position="977"/>
    </location>
</feature>
<evidence type="ECO:0000313" key="5">
    <source>
        <dbReference type="Proteomes" id="UP000027265"/>
    </source>
</evidence>
<feature type="signal peptide" evidence="3">
    <location>
        <begin position="1"/>
        <end position="30"/>
    </location>
</feature>
<keyword evidence="2" id="KW-0812">Transmembrane</keyword>
<dbReference type="EMBL" id="KL197709">
    <property type="protein sequence ID" value="KDQ64488.1"/>
    <property type="molecule type" value="Genomic_DNA"/>
</dbReference>
<reference evidence="5" key="1">
    <citation type="journal article" date="2014" name="Proc. Natl. Acad. Sci. U.S.A.">
        <title>Extensive sampling of basidiomycete genomes demonstrates inadequacy of the white-rot/brown-rot paradigm for wood decay fungi.</title>
        <authorList>
            <person name="Riley R."/>
            <person name="Salamov A.A."/>
            <person name="Brown D.W."/>
            <person name="Nagy L.G."/>
            <person name="Floudas D."/>
            <person name="Held B.W."/>
            <person name="Levasseur A."/>
            <person name="Lombard V."/>
            <person name="Morin E."/>
            <person name="Otillar R."/>
            <person name="Lindquist E.A."/>
            <person name="Sun H."/>
            <person name="LaButti K.M."/>
            <person name="Schmutz J."/>
            <person name="Jabbour D."/>
            <person name="Luo H."/>
            <person name="Baker S.E."/>
            <person name="Pisabarro A.G."/>
            <person name="Walton J.D."/>
            <person name="Blanchette R.A."/>
            <person name="Henrissat B."/>
            <person name="Martin F."/>
            <person name="Cullen D."/>
            <person name="Hibbett D.S."/>
            <person name="Grigoriev I.V."/>
        </authorList>
    </citation>
    <scope>NUCLEOTIDE SEQUENCE [LARGE SCALE GENOMIC DNA]</scope>
    <source>
        <strain evidence="5">MUCL 33604</strain>
    </source>
</reference>
<keyword evidence="3" id="KW-0732">Signal</keyword>
<feature type="compositionally biased region" description="Pro residues" evidence="1">
    <location>
        <begin position="878"/>
        <end position="888"/>
    </location>
</feature>
<dbReference type="InterPro" id="IPR015915">
    <property type="entry name" value="Kelch-typ_b-propeller"/>
</dbReference>
<feature type="region of interest" description="Disordered" evidence="1">
    <location>
        <begin position="875"/>
        <end position="897"/>
    </location>
</feature>
<feature type="transmembrane region" description="Helical" evidence="2">
    <location>
        <begin position="804"/>
        <end position="825"/>
    </location>
</feature>
<keyword evidence="2" id="KW-1133">Transmembrane helix</keyword>
<dbReference type="Proteomes" id="UP000027265">
    <property type="component" value="Unassembled WGS sequence"/>
</dbReference>
<dbReference type="Gene3D" id="2.120.10.80">
    <property type="entry name" value="Kelch-type beta propeller"/>
    <property type="match status" value="2"/>
</dbReference>
<accession>A0A067QBQ5</accession>
<gene>
    <name evidence="4" type="ORF">JAAARDRAFT_166786</name>
</gene>
<feature type="compositionally biased region" description="Polar residues" evidence="1">
    <location>
        <begin position="687"/>
        <end position="698"/>
    </location>
</feature>
<dbReference type="PANTHER" id="PTHR23244:SF471">
    <property type="entry name" value="GUANINE NUCLEOTIDE-BINDING PROTEIN SUBUNIT BETA 1-RELATED"/>
    <property type="match status" value="1"/>
</dbReference>
<feature type="region of interest" description="Disordered" evidence="1">
    <location>
        <begin position="463"/>
        <end position="482"/>
    </location>
</feature>
<dbReference type="InParanoid" id="A0A067QBQ5"/>
<feature type="transmembrane region" description="Helical" evidence="2">
    <location>
        <begin position="534"/>
        <end position="559"/>
    </location>
</feature>
<keyword evidence="2" id="KW-0472">Membrane</keyword>
<dbReference type="SUPFAM" id="SSF50965">
    <property type="entry name" value="Galactose oxidase, central domain"/>
    <property type="match status" value="1"/>
</dbReference>
<dbReference type="STRING" id="933084.A0A067QBQ5"/>
<feature type="compositionally biased region" description="Low complexity" evidence="1">
    <location>
        <begin position="463"/>
        <end position="472"/>
    </location>
</feature>
<dbReference type="InterPro" id="IPR011043">
    <property type="entry name" value="Gal_Oxase/kelch_b-propeller"/>
</dbReference>
<feature type="region of interest" description="Disordered" evidence="1">
    <location>
        <begin position="910"/>
        <end position="956"/>
    </location>
</feature>
<feature type="transmembrane region" description="Helical" evidence="2">
    <location>
        <begin position="831"/>
        <end position="854"/>
    </location>
</feature>
<sequence>MHWSKYPDPPLLRRCVSVVLVVSYFQVSRSQTISTNTEVPPLQWINLTGLLMGPSAPPLKDASIGYDEVTRSMLIFGGESQSGFPQSETYLLRLDTLTWQQPTPPYGQTRVPPARSAAIGGSDSAASYRRGHLVIGGRGSDGHGLSDVWEFDYTYQFWSQVNLSPGGPGARAGSSGGIDIRTPSTQDATSTYPNNSFYIAGGYDNTTTYPLSDLWQLDVTGTLSPNLPSSINASWHQLSLHGSLPGKVSQGSAVISQQIISVDGCTGTYGTNDSCAQGDSYVINTGSSNYISPASCPAPRFGPAVAPNLNTFSTNYATQVFLLLGTYNNSLWQDDGGLEHGEVAVLNVQTGAWARILPSGDPGTTGVPAYPSPREGAVAFSYSTALVGTTRNIASDTIIFGGRDASGNYLSDIWLLRAYNGSITQSNGTWSGFGGGNLQTGVDANGQGVTVQYMTRCAVALTTSSSSPTSSSHPGATQTGSTYYPPTQQFDTSFTHKLLAPLSIGVIFAAVLLYRVSLPSTSANQASRRHGIPFYVSIAAGLAAYGMGLVGLVFSFTSIKSLATMSKRAASPSQHLQTAHGRAGLALFIGLYGVIPILALFSVLRNSRGRRGAINSVDRAQERVRTDSDETGEKLVQTTQTEPPNSPPPSSAGPSPPASPRPRLHSWGGASLFPGLRASQMERKSSDSALESVSTTGPQKAFEVVNRPTRVRHPSGHSLAAFTSESGHYQRVPVTPRSLGDLSWLDRRRSVNVVGELDYALSQLSRPSPSTPATPVMMSSQVLVPPPESSVPRPMPEMPHGYSFCLRLLFHAFLLGLCALSLQALWARAPIATFAIFLACSIAFYVALFVLAWYGRPRESALTVVFSRLRGESYTVPTPAPTPTPTPSRPLSTLGLDQYPFPTEQRGPYVHHQPQYWTTGPDDVASSRGGPRSAITDDEDEDEDEEVRQRRIEDEMNRRDVSIVTVPKRKLWVTNPS</sequence>
<dbReference type="AlphaFoldDB" id="A0A067QBQ5"/>
<dbReference type="SUPFAM" id="SSF117281">
    <property type="entry name" value="Kelch motif"/>
    <property type="match status" value="1"/>
</dbReference>
<name>A0A067QBQ5_9AGAM</name>
<feature type="transmembrane region" description="Helical" evidence="2">
    <location>
        <begin position="498"/>
        <end position="514"/>
    </location>
</feature>
<keyword evidence="5" id="KW-1185">Reference proteome</keyword>
<evidence type="ECO:0000256" key="2">
    <source>
        <dbReference type="SAM" id="Phobius"/>
    </source>
</evidence>
<feature type="compositionally biased region" description="Acidic residues" evidence="1">
    <location>
        <begin position="936"/>
        <end position="946"/>
    </location>
</feature>
<dbReference type="PANTHER" id="PTHR23244">
    <property type="entry name" value="KELCH REPEAT DOMAIN"/>
    <property type="match status" value="1"/>
</dbReference>
<feature type="region of interest" description="Disordered" evidence="1">
    <location>
        <begin position="618"/>
        <end position="701"/>
    </location>
</feature>
<feature type="compositionally biased region" description="Basic and acidic residues" evidence="1">
    <location>
        <begin position="619"/>
        <end position="633"/>
    </location>
</feature>
<dbReference type="OrthoDB" id="10250130at2759"/>
<feature type="compositionally biased region" description="Pro residues" evidence="1">
    <location>
        <begin position="644"/>
        <end position="660"/>
    </location>
</feature>
<evidence type="ECO:0000256" key="3">
    <source>
        <dbReference type="SAM" id="SignalP"/>
    </source>
</evidence>
<dbReference type="HOGENOM" id="CLU_014628_0_0_1"/>
<evidence type="ECO:0000256" key="1">
    <source>
        <dbReference type="SAM" id="MobiDB-lite"/>
    </source>
</evidence>
<protein>
    <submittedName>
        <fullName evidence="4">Uncharacterized protein</fullName>
    </submittedName>
</protein>
<feature type="compositionally biased region" description="Basic and acidic residues" evidence="1">
    <location>
        <begin position="947"/>
        <end position="956"/>
    </location>
</feature>
<proteinExistence type="predicted"/>
<organism evidence="4 5">
    <name type="scientific">Jaapia argillacea MUCL 33604</name>
    <dbReference type="NCBI Taxonomy" id="933084"/>
    <lineage>
        <taxon>Eukaryota</taxon>
        <taxon>Fungi</taxon>
        <taxon>Dikarya</taxon>
        <taxon>Basidiomycota</taxon>
        <taxon>Agaricomycotina</taxon>
        <taxon>Agaricomycetes</taxon>
        <taxon>Agaricomycetidae</taxon>
        <taxon>Jaapiales</taxon>
        <taxon>Jaapiaceae</taxon>
        <taxon>Jaapia</taxon>
    </lineage>
</organism>